<dbReference type="GO" id="GO:0016020">
    <property type="term" value="C:membrane"/>
    <property type="evidence" value="ECO:0007669"/>
    <property type="project" value="UniProtKB-SubCell"/>
</dbReference>
<comment type="caution">
    <text evidence="8">The sequence shown here is derived from an EMBL/GenBank/DDBJ whole genome shotgun (WGS) entry which is preliminary data.</text>
</comment>
<dbReference type="PANTHER" id="PTHR11660">
    <property type="entry name" value="SOLUTE CARRIER FAMILY 40 MEMBER"/>
    <property type="match status" value="1"/>
</dbReference>
<evidence type="ECO:0000313" key="8">
    <source>
        <dbReference type="EMBL" id="KAJ4309565.1"/>
    </source>
</evidence>
<dbReference type="GO" id="GO:0005381">
    <property type="term" value="F:iron ion transmembrane transporter activity"/>
    <property type="evidence" value="ECO:0007669"/>
    <property type="project" value="UniProtKB-UniRule"/>
</dbReference>
<feature type="region of interest" description="Disordered" evidence="7">
    <location>
        <begin position="1"/>
        <end position="57"/>
    </location>
</feature>
<keyword evidence="9" id="KW-1185">Reference proteome</keyword>
<keyword evidence="4 6" id="KW-1133">Transmembrane helix</keyword>
<comment type="subcellular location">
    <subcellularLocation>
        <location evidence="1 6">Membrane</location>
        <topology evidence="1 6">Multi-pass membrane protein</topology>
    </subcellularLocation>
</comment>
<keyword evidence="6" id="KW-0406">Ion transport</keyword>
<gene>
    <name evidence="8" type="ORF">N0V84_011439</name>
</gene>
<dbReference type="AlphaFoldDB" id="A0A9W8W0P9"/>
<dbReference type="InterPro" id="IPR009716">
    <property type="entry name" value="Ferroportin-1"/>
</dbReference>
<feature type="transmembrane region" description="Helical" evidence="6">
    <location>
        <begin position="165"/>
        <end position="187"/>
    </location>
</feature>
<keyword evidence="5 6" id="KW-0472">Membrane</keyword>
<dbReference type="EMBL" id="JAPEUR010000426">
    <property type="protein sequence ID" value="KAJ4309565.1"/>
    <property type="molecule type" value="Genomic_DNA"/>
</dbReference>
<feature type="transmembrane region" description="Helical" evidence="6">
    <location>
        <begin position="239"/>
        <end position="257"/>
    </location>
</feature>
<feature type="compositionally biased region" description="Polar residues" evidence="7">
    <location>
        <begin position="37"/>
        <end position="57"/>
    </location>
</feature>
<proteinExistence type="inferred from homology"/>
<feature type="compositionally biased region" description="Low complexity" evidence="7">
    <location>
        <begin position="24"/>
        <end position="36"/>
    </location>
</feature>
<evidence type="ECO:0000256" key="5">
    <source>
        <dbReference type="ARBA" id="ARBA00023136"/>
    </source>
</evidence>
<sequence length="276" mass="30181">MYQTNEAMATPAGVGDRETTPLLGSSSASPHGDASSLNSTSHHGDSSSITTSNGQDDSWTVTHSARRLYVSHTLSTWNSRVFEFGSVLYLAAIFPGTLMPLSVYAMARGAAAIVLSSWVGQYIDREDRLKTVRLSIVSQRLAVAASCAIFLVLGRVQNLSDELRIGLLVLLVLMACIEKLSAIMNLVSVERDWVVVVAQSDTTALRTMNSQMRRIDLICKLLGPFFIGIMDGISTETAIFVNLGMNCTSVVVEYITIARHTMMRIFNNLPKDRGHY</sequence>
<evidence type="ECO:0000313" key="9">
    <source>
        <dbReference type="Proteomes" id="UP001140502"/>
    </source>
</evidence>
<dbReference type="PANTHER" id="PTHR11660:SF57">
    <property type="entry name" value="SOLUTE CARRIER FAMILY 40 MEMBER"/>
    <property type="match status" value="1"/>
</dbReference>
<organism evidence="8 9">
    <name type="scientific">Fusarium piperis</name>
    <dbReference type="NCBI Taxonomy" id="1435070"/>
    <lineage>
        <taxon>Eukaryota</taxon>
        <taxon>Fungi</taxon>
        <taxon>Dikarya</taxon>
        <taxon>Ascomycota</taxon>
        <taxon>Pezizomycotina</taxon>
        <taxon>Sordariomycetes</taxon>
        <taxon>Hypocreomycetidae</taxon>
        <taxon>Hypocreales</taxon>
        <taxon>Nectriaceae</taxon>
        <taxon>Fusarium</taxon>
        <taxon>Fusarium solani species complex</taxon>
    </lineage>
</organism>
<comment type="similarity">
    <text evidence="6">Belongs to the ferroportin (FP) (TC 2.A.100) family. SLC40A subfamily.</text>
</comment>
<comment type="function">
    <text evidence="6">May be involved in iron transport and iron homeostasis.</text>
</comment>
<keyword evidence="3 6" id="KW-0812">Transmembrane</keyword>
<comment type="caution">
    <text evidence="6">Lacks conserved residue(s) required for the propagation of feature annotation.</text>
</comment>
<name>A0A9W8W0P9_9HYPO</name>
<accession>A0A9W8W0P9</accession>
<evidence type="ECO:0000256" key="7">
    <source>
        <dbReference type="SAM" id="MobiDB-lite"/>
    </source>
</evidence>
<feature type="transmembrane region" description="Helical" evidence="6">
    <location>
        <begin position="132"/>
        <end position="153"/>
    </location>
</feature>
<dbReference type="Proteomes" id="UP001140502">
    <property type="component" value="Unassembled WGS sequence"/>
</dbReference>
<dbReference type="OrthoDB" id="648861at2759"/>
<evidence type="ECO:0000256" key="6">
    <source>
        <dbReference type="RuleBase" id="RU365065"/>
    </source>
</evidence>
<evidence type="ECO:0000256" key="3">
    <source>
        <dbReference type="ARBA" id="ARBA00022692"/>
    </source>
</evidence>
<protein>
    <recommendedName>
        <fullName evidence="6">Solute carrier family 40 member</fullName>
    </recommendedName>
</protein>
<reference evidence="8" key="1">
    <citation type="submission" date="2022-10" db="EMBL/GenBank/DDBJ databases">
        <title>Tapping the CABI collections for fungal endophytes: first genome assemblies for Collariella, Neodidymelliopsis, Ascochyta clinopodiicola, Didymella pomorum, Didymosphaeria variabile, Neocosmospora piperis and Neocucurbitaria cava.</title>
        <authorList>
            <person name="Hill R."/>
        </authorList>
    </citation>
    <scope>NUCLEOTIDE SEQUENCE</scope>
    <source>
        <strain evidence="8">IMI 366586</strain>
    </source>
</reference>
<keyword evidence="2 6" id="KW-0813">Transport</keyword>
<evidence type="ECO:0000256" key="2">
    <source>
        <dbReference type="ARBA" id="ARBA00022448"/>
    </source>
</evidence>
<evidence type="ECO:0000256" key="1">
    <source>
        <dbReference type="ARBA" id="ARBA00004141"/>
    </source>
</evidence>
<dbReference type="Pfam" id="PF06963">
    <property type="entry name" value="FPN1"/>
    <property type="match status" value="1"/>
</dbReference>
<evidence type="ECO:0000256" key="4">
    <source>
        <dbReference type="ARBA" id="ARBA00022989"/>
    </source>
</evidence>